<accession>A0ABQ4TP32</accession>
<comment type="caution">
    <text evidence="1">The sequence shown here is derived from an EMBL/GenBank/DDBJ whole genome shotgun (WGS) entry which is preliminary data.</text>
</comment>
<sequence>MRYKVCLVLTLVAFVMVGRAPGIRELRNPDAEHGAGARTVIALKRSMV</sequence>
<proteinExistence type="predicted"/>
<reference evidence="1" key="2">
    <citation type="submission" date="2021-08" db="EMBL/GenBank/DDBJ databases">
        <authorList>
            <person name="Tani A."/>
            <person name="Ola A."/>
            <person name="Ogura Y."/>
            <person name="Katsura K."/>
            <person name="Hayashi T."/>
        </authorList>
    </citation>
    <scope>NUCLEOTIDE SEQUENCE</scope>
    <source>
        <strain evidence="1">DSM 23674</strain>
    </source>
</reference>
<protein>
    <submittedName>
        <fullName evidence="1">Uncharacterized protein</fullName>
    </submittedName>
</protein>
<dbReference type="Proteomes" id="UP001055101">
    <property type="component" value="Unassembled WGS sequence"/>
</dbReference>
<dbReference type="EMBL" id="BPRA01000015">
    <property type="protein sequence ID" value="GJE56756.1"/>
    <property type="molecule type" value="Genomic_DNA"/>
</dbReference>
<keyword evidence="2" id="KW-1185">Reference proteome</keyword>
<gene>
    <name evidence="1" type="ORF">EKPJFOCH_3264</name>
</gene>
<reference evidence="1" key="1">
    <citation type="journal article" date="2021" name="Front. Microbiol.">
        <title>Comprehensive Comparative Genomics and Phenotyping of Methylobacterium Species.</title>
        <authorList>
            <person name="Alessa O."/>
            <person name="Ogura Y."/>
            <person name="Fujitani Y."/>
            <person name="Takami H."/>
            <person name="Hayashi T."/>
            <person name="Sahin N."/>
            <person name="Tani A."/>
        </authorList>
    </citation>
    <scope>NUCLEOTIDE SEQUENCE</scope>
    <source>
        <strain evidence="1">DSM 23674</strain>
    </source>
</reference>
<evidence type="ECO:0000313" key="1">
    <source>
        <dbReference type="EMBL" id="GJE56756.1"/>
    </source>
</evidence>
<organism evidence="1 2">
    <name type="scientific">Methylobacterium thuringiense</name>
    <dbReference type="NCBI Taxonomy" id="1003091"/>
    <lineage>
        <taxon>Bacteria</taxon>
        <taxon>Pseudomonadati</taxon>
        <taxon>Pseudomonadota</taxon>
        <taxon>Alphaproteobacteria</taxon>
        <taxon>Hyphomicrobiales</taxon>
        <taxon>Methylobacteriaceae</taxon>
        <taxon>Methylobacterium</taxon>
    </lineage>
</organism>
<evidence type="ECO:0000313" key="2">
    <source>
        <dbReference type="Proteomes" id="UP001055101"/>
    </source>
</evidence>
<dbReference type="RefSeq" id="WP_187272467.1">
    <property type="nucleotide sequence ID" value="NZ_BPRA01000015.1"/>
</dbReference>
<name>A0ABQ4TP32_9HYPH</name>